<dbReference type="Pfam" id="PF13527">
    <property type="entry name" value="Acetyltransf_9"/>
    <property type="match status" value="1"/>
</dbReference>
<evidence type="ECO:0000313" key="5">
    <source>
        <dbReference type="Proteomes" id="UP000030416"/>
    </source>
</evidence>
<keyword evidence="5" id="KW-1185">Reference proteome</keyword>
<organism evidence="4 5">
    <name type="scientific">Ureibacillus manganicus DSM 26584</name>
    <dbReference type="NCBI Taxonomy" id="1384049"/>
    <lineage>
        <taxon>Bacteria</taxon>
        <taxon>Bacillati</taxon>
        <taxon>Bacillota</taxon>
        <taxon>Bacilli</taxon>
        <taxon>Bacillales</taxon>
        <taxon>Caryophanaceae</taxon>
        <taxon>Ureibacillus</taxon>
    </lineage>
</organism>
<dbReference type="AlphaFoldDB" id="A0A0A3I1M5"/>
<evidence type="ECO:0000313" key="4">
    <source>
        <dbReference type="EMBL" id="KGR77375.1"/>
    </source>
</evidence>
<feature type="domain" description="N-acetyltransferase" evidence="3">
    <location>
        <begin position="1"/>
        <end position="156"/>
    </location>
</feature>
<dbReference type="InterPro" id="IPR050680">
    <property type="entry name" value="YpeA/RimI_acetyltransf"/>
</dbReference>
<dbReference type="InterPro" id="IPR000182">
    <property type="entry name" value="GNAT_dom"/>
</dbReference>
<dbReference type="EMBL" id="JPVN01000019">
    <property type="protein sequence ID" value="KGR77375.1"/>
    <property type="molecule type" value="Genomic_DNA"/>
</dbReference>
<evidence type="ECO:0000256" key="2">
    <source>
        <dbReference type="ARBA" id="ARBA00023315"/>
    </source>
</evidence>
<keyword evidence="2" id="KW-0012">Acyltransferase</keyword>
<gene>
    <name evidence="4" type="ORF">CD29_15000</name>
</gene>
<dbReference type="RefSeq" id="WP_036188317.1">
    <property type="nucleotide sequence ID" value="NZ_AVDA01000019.1"/>
</dbReference>
<comment type="caution">
    <text evidence="4">The sequence shown here is derived from an EMBL/GenBank/DDBJ whole genome shotgun (WGS) entry which is preliminary data.</text>
</comment>
<dbReference type="PANTHER" id="PTHR43420:SF31">
    <property type="entry name" value="ACETYLTRANSFERASE"/>
    <property type="match status" value="1"/>
</dbReference>
<proteinExistence type="predicted"/>
<dbReference type="OrthoDB" id="9804948at2"/>
<sequence length="293" mass="34154">MTVFKFYKDYKHNEELRTSFNSLATIVFGINFEEWYQKGYWNQRYIPYSFVDEGKVIANVSVNLLDFVIEGETKRAIQIGTVMTHPDYRNRGLSAKLMNQVLVEYEKQYDFMYLFANQTVLDFYPKFGFQQTNEVQFSIDYTPSNGNEFGLQKLDGSNKDHLDFIYKIASERVPVSSRFGTANTEGLLMFYSIYVFSKDIYYVEDEEAIVIFIKEGEQVNIYDIISRGVVNLETILSKITDNETNRIVFHYNPDYPGIKTHSEMYRSNDVLFVRASDSQSFPSNIKHPITAIA</sequence>
<evidence type="ECO:0000259" key="3">
    <source>
        <dbReference type="PROSITE" id="PS51186"/>
    </source>
</evidence>
<keyword evidence="1 4" id="KW-0808">Transferase</keyword>
<protein>
    <submittedName>
        <fullName evidence="4">GCN5 family acetyltransferase</fullName>
    </submittedName>
</protein>
<dbReference type="SUPFAM" id="SSF55729">
    <property type="entry name" value="Acyl-CoA N-acyltransferases (Nat)"/>
    <property type="match status" value="1"/>
</dbReference>
<dbReference type="GO" id="GO:0016747">
    <property type="term" value="F:acyltransferase activity, transferring groups other than amino-acyl groups"/>
    <property type="evidence" value="ECO:0007669"/>
    <property type="project" value="InterPro"/>
</dbReference>
<dbReference type="eggNOG" id="COG3153">
    <property type="taxonomic scope" value="Bacteria"/>
</dbReference>
<accession>A0A0A3I1M5</accession>
<dbReference type="STRING" id="1384049.CD29_15000"/>
<evidence type="ECO:0000256" key="1">
    <source>
        <dbReference type="ARBA" id="ARBA00022679"/>
    </source>
</evidence>
<dbReference type="PANTHER" id="PTHR43420">
    <property type="entry name" value="ACETYLTRANSFERASE"/>
    <property type="match status" value="1"/>
</dbReference>
<name>A0A0A3I1M5_9BACL</name>
<dbReference type="InterPro" id="IPR016181">
    <property type="entry name" value="Acyl_CoA_acyltransferase"/>
</dbReference>
<dbReference type="Proteomes" id="UP000030416">
    <property type="component" value="Unassembled WGS sequence"/>
</dbReference>
<dbReference type="Gene3D" id="3.40.630.30">
    <property type="match status" value="1"/>
</dbReference>
<dbReference type="PROSITE" id="PS51186">
    <property type="entry name" value="GNAT"/>
    <property type="match status" value="1"/>
</dbReference>
<dbReference type="CDD" id="cd04301">
    <property type="entry name" value="NAT_SF"/>
    <property type="match status" value="1"/>
</dbReference>
<reference evidence="4 5" key="1">
    <citation type="submission" date="2014-02" db="EMBL/GenBank/DDBJ databases">
        <title>Draft genome sequence of Lysinibacillus manganicus DSM 26584T.</title>
        <authorList>
            <person name="Zhang F."/>
            <person name="Wang G."/>
            <person name="Zhang L."/>
        </authorList>
    </citation>
    <scope>NUCLEOTIDE SEQUENCE [LARGE SCALE GENOMIC DNA]</scope>
    <source>
        <strain evidence="4 5">DSM 26584</strain>
    </source>
</reference>